<dbReference type="Pfam" id="PF03167">
    <property type="entry name" value="UDG"/>
    <property type="match status" value="1"/>
</dbReference>
<gene>
    <name evidence="13" type="ORF">COU43_02155</name>
</gene>
<feature type="non-terminal residue" evidence="13">
    <location>
        <position position="1"/>
    </location>
</feature>
<dbReference type="GO" id="GO:0006281">
    <property type="term" value="P:DNA repair"/>
    <property type="evidence" value="ECO:0007669"/>
    <property type="project" value="UniProtKB-KW"/>
</dbReference>
<evidence type="ECO:0000256" key="6">
    <source>
        <dbReference type="ARBA" id="ARBA00022723"/>
    </source>
</evidence>
<keyword evidence="11" id="KW-0234">DNA repair</keyword>
<dbReference type="NCBIfam" id="TIGR00758">
    <property type="entry name" value="UDG_fam4"/>
    <property type="match status" value="1"/>
</dbReference>
<feature type="domain" description="Uracil-DNA glycosylase-like" evidence="12">
    <location>
        <begin position="21"/>
        <end position="168"/>
    </location>
</feature>
<keyword evidence="10" id="KW-0411">Iron-sulfur</keyword>
<evidence type="ECO:0000313" key="13">
    <source>
        <dbReference type="EMBL" id="PIR71536.1"/>
    </source>
</evidence>
<evidence type="ECO:0000313" key="14">
    <source>
        <dbReference type="Proteomes" id="UP000228909"/>
    </source>
</evidence>
<evidence type="ECO:0000256" key="10">
    <source>
        <dbReference type="ARBA" id="ARBA00023014"/>
    </source>
</evidence>
<comment type="catalytic activity">
    <reaction evidence="1">
        <text>Hydrolyzes single-stranded DNA or mismatched double-stranded DNA and polynucleotides, releasing free uracil.</text>
        <dbReference type="EC" id="3.2.2.27"/>
    </reaction>
</comment>
<evidence type="ECO:0000256" key="7">
    <source>
        <dbReference type="ARBA" id="ARBA00022763"/>
    </source>
</evidence>
<dbReference type="SUPFAM" id="SSF52141">
    <property type="entry name" value="Uracil-DNA glycosylase-like"/>
    <property type="match status" value="1"/>
</dbReference>
<keyword evidence="8" id="KW-0378">Hydrolase</keyword>
<dbReference type="InterPro" id="IPR051536">
    <property type="entry name" value="UDG_Type-4/5"/>
</dbReference>
<dbReference type="InterPro" id="IPR005122">
    <property type="entry name" value="Uracil-DNA_glycosylase-like"/>
</dbReference>
<evidence type="ECO:0000256" key="2">
    <source>
        <dbReference type="ARBA" id="ARBA00006521"/>
    </source>
</evidence>
<dbReference type="AlphaFoldDB" id="A0A2H0TJ06"/>
<dbReference type="SMART" id="SM00986">
    <property type="entry name" value="UDG"/>
    <property type="match status" value="1"/>
</dbReference>
<keyword evidence="6" id="KW-0479">Metal-binding</keyword>
<evidence type="ECO:0000256" key="8">
    <source>
        <dbReference type="ARBA" id="ARBA00022801"/>
    </source>
</evidence>
<name>A0A2H0TJ06_9BACT</name>
<dbReference type="InterPro" id="IPR036895">
    <property type="entry name" value="Uracil-DNA_glycosylase-like_sf"/>
</dbReference>
<dbReference type="EC" id="3.2.2.27" evidence="3"/>
<protein>
    <recommendedName>
        <fullName evidence="4">Type-4 uracil-DNA glycosylase</fullName>
        <ecNumber evidence="3">3.2.2.27</ecNumber>
    </recommendedName>
</protein>
<keyword evidence="7" id="KW-0227">DNA damage</keyword>
<evidence type="ECO:0000256" key="5">
    <source>
        <dbReference type="ARBA" id="ARBA00022485"/>
    </source>
</evidence>
<evidence type="ECO:0000256" key="9">
    <source>
        <dbReference type="ARBA" id="ARBA00023004"/>
    </source>
</evidence>
<evidence type="ECO:0000256" key="11">
    <source>
        <dbReference type="ARBA" id="ARBA00023204"/>
    </source>
</evidence>
<dbReference type="GO" id="GO:0004844">
    <property type="term" value="F:uracil DNA N-glycosylase activity"/>
    <property type="evidence" value="ECO:0007669"/>
    <property type="project" value="UniProtKB-EC"/>
</dbReference>
<reference evidence="14" key="1">
    <citation type="submission" date="2017-09" db="EMBL/GenBank/DDBJ databases">
        <title>Depth-based differentiation of microbial function through sediment-hosted aquifers and enrichment of novel symbionts in the deep terrestrial subsurface.</title>
        <authorList>
            <person name="Probst A.J."/>
            <person name="Ladd B."/>
            <person name="Jarett J.K."/>
            <person name="Geller-Mcgrath D.E."/>
            <person name="Sieber C.M.K."/>
            <person name="Emerson J.B."/>
            <person name="Anantharaman K."/>
            <person name="Thomas B.C."/>
            <person name="Malmstrom R."/>
            <person name="Stieglmeier M."/>
            <person name="Klingl A."/>
            <person name="Woyke T."/>
            <person name="Ryan C.M."/>
            <person name="Banfield J.F."/>
        </authorList>
    </citation>
    <scope>NUCLEOTIDE SEQUENCE [LARGE SCALE GENOMIC DNA]</scope>
</reference>
<keyword evidence="5" id="KW-0004">4Fe-4S</keyword>
<dbReference type="InterPro" id="IPR005273">
    <property type="entry name" value="Ura-DNA_glyco_family4"/>
</dbReference>
<sequence length="174" mass="20189">NQEIRNCKKCPLWKTRKNAVPGEGPINAKIMFVGLAPGREEDLQGLPFVGRAGQFLNQLLKIARIDRKKIFITSPLKCLPTPPPNRKPTKKEIEACLPYLKKQIEIINPQKFILLGEVAFKVFFPQKELSSFRGKWLKKDGKFYFPTYHPAAGMRFPKIKKILERDFRKLRKKI</sequence>
<evidence type="ECO:0000256" key="4">
    <source>
        <dbReference type="ARBA" id="ARBA00019403"/>
    </source>
</evidence>
<proteinExistence type="inferred from homology"/>
<dbReference type="Proteomes" id="UP000228909">
    <property type="component" value="Unassembled WGS sequence"/>
</dbReference>
<dbReference type="GO" id="GO:0046872">
    <property type="term" value="F:metal ion binding"/>
    <property type="evidence" value="ECO:0007669"/>
    <property type="project" value="UniProtKB-KW"/>
</dbReference>
<evidence type="ECO:0000259" key="12">
    <source>
        <dbReference type="SMART" id="SM00986"/>
    </source>
</evidence>
<evidence type="ECO:0000256" key="1">
    <source>
        <dbReference type="ARBA" id="ARBA00001400"/>
    </source>
</evidence>
<dbReference type="Gene3D" id="3.40.470.10">
    <property type="entry name" value="Uracil-DNA glycosylase-like domain"/>
    <property type="match status" value="1"/>
</dbReference>
<dbReference type="GO" id="GO:0051539">
    <property type="term" value="F:4 iron, 4 sulfur cluster binding"/>
    <property type="evidence" value="ECO:0007669"/>
    <property type="project" value="UniProtKB-KW"/>
</dbReference>
<organism evidence="13 14">
    <name type="scientific">Candidatus Nealsonbacteria bacterium CG10_big_fil_rev_8_21_14_0_10_37_25</name>
    <dbReference type="NCBI Taxonomy" id="1974711"/>
    <lineage>
        <taxon>Bacteria</taxon>
        <taxon>Candidatus Nealsoniibacteriota</taxon>
    </lineage>
</organism>
<dbReference type="PANTHER" id="PTHR33693:SF1">
    <property type="entry name" value="TYPE-4 URACIL-DNA GLYCOSYLASE"/>
    <property type="match status" value="1"/>
</dbReference>
<dbReference type="CDD" id="cd10030">
    <property type="entry name" value="UDG-F4_TTUDGA_SPO1dp_like"/>
    <property type="match status" value="1"/>
</dbReference>
<dbReference type="EMBL" id="PFCK01000061">
    <property type="protein sequence ID" value="PIR71536.1"/>
    <property type="molecule type" value="Genomic_DNA"/>
</dbReference>
<dbReference type="SMART" id="SM00987">
    <property type="entry name" value="UreE_C"/>
    <property type="match status" value="1"/>
</dbReference>
<keyword evidence="9" id="KW-0408">Iron</keyword>
<comment type="similarity">
    <text evidence="2">Belongs to the uracil-DNA glycosylase (UDG) superfamily. Type 4 (UDGa) family.</text>
</comment>
<dbReference type="PANTHER" id="PTHR33693">
    <property type="entry name" value="TYPE-5 URACIL-DNA GLYCOSYLASE"/>
    <property type="match status" value="1"/>
</dbReference>
<accession>A0A2H0TJ06</accession>
<evidence type="ECO:0000256" key="3">
    <source>
        <dbReference type="ARBA" id="ARBA00012030"/>
    </source>
</evidence>
<comment type="caution">
    <text evidence="13">The sequence shown here is derived from an EMBL/GenBank/DDBJ whole genome shotgun (WGS) entry which is preliminary data.</text>
</comment>